<dbReference type="Gene3D" id="3.40.720.10">
    <property type="entry name" value="Alkaline Phosphatase, subunit A"/>
    <property type="match status" value="1"/>
</dbReference>
<dbReference type="EMBL" id="FRXN01000001">
    <property type="protein sequence ID" value="SHO60978.1"/>
    <property type="molecule type" value="Genomic_DNA"/>
</dbReference>
<dbReference type="CDD" id="cd16144">
    <property type="entry name" value="ARS_like"/>
    <property type="match status" value="1"/>
</dbReference>
<dbReference type="PROSITE" id="PS00523">
    <property type="entry name" value="SULFATASE_1"/>
    <property type="match status" value="1"/>
</dbReference>
<evidence type="ECO:0000256" key="1">
    <source>
        <dbReference type="ARBA" id="ARBA00008779"/>
    </source>
</evidence>
<gene>
    <name evidence="6" type="ORF">SAMN04488108_1155</name>
</gene>
<dbReference type="Gene3D" id="3.30.1120.10">
    <property type="match status" value="1"/>
</dbReference>
<evidence type="ECO:0000313" key="7">
    <source>
        <dbReference type="Proteomes" id="UP000184609"/>
    </source>
</evidence>
<keyword evidence="3" id="KW-0378">Hydrolase</keyword>
<dbReference type="Pfam" id="PF00884">
    <property type="entry name" value="Sulfatase"/>
    <property type="match status" value="1"/>
</dbReference>
<organism evidence="6 7">
    <name type="scientific">Algoriphagus zhangzhouensis</name>
    <dbReference type="NCBI Taxonomy" id="1073327"/>
    <lineage>
        <taxon>Bacteria</taxon>
        <taxon>Pseudomonadati</taxon>
        <taxon>Bacteroidota</taxon>
        <taxon>Cytophagia</taxon>
        <taxon>Cytophagales</taxon>
        <taxon>Cyclobacteriaceae</taxon>
        <taxon>Algoriphagus</taxon>
    </lineage>
</organism>
<keyword evidence="2" id="KW-0479">Metal-binding</keyword>
<feature type="domain" description="Sulfatase N-terminal" evidence="5">
    <location>
        <begin position="35"/>
        <end position="348"/>
    </location>
</feature>
<dbReference type="PANTHER" id="PTHR42693">
    <property type="entry name" value="ARYLSULFATASE FAMILY MEMBER"/>
    <property type="match status" value="1"/>
</dbReference>
<evidence type="ECO:0000259" key="5">
    <source>
        <dbReference type="Pfam" id="PF00884"/>
    </source>
</evidence>
<proteinExistence type="inferred from homology"/>
<dbReference type="GO" id="GO:0046872">
    <property type="term" value="F:metal ion binding"/>
    <property type="evidence" value="ECO:0007669"/>
    <property type="project" value="UniProtKB-KW"/>
</dbReference>
<dbReference type="InterPro" id="IPR017850">
    <property type="entry name" value="Alkaline_phosphatase_core_sf"/>
</dbReference>
<evidence type="ECO:0000256" key="3">
    <source>
        <dbReference type="ARBA" id="ARBA00022801"/>
    </source>
</evidence>
<dbReference type="PANTHER" id="PTHR42693:SF53">
    <property type="entry name" value="ENDO-4-O-SULFATASE"/>
    <property type="match status" value="1"/>
</dbReference>
<accession>A0A1M7Z7S3</accession>
<dbReference type="InterPro" id="IPR000917">
    <property type="entry name" value="Sulfatase_N"/>
</dbReference>
<comment type="similarity">
    <text evidence="1">Belongs to the sulfatase family.</text>
</comment>
<evidence type="ECO:0000256" key="2">
    <source>
        <dbReference type="ARBA" id="ARBA00022723"/>
    </source>
</evidence>
<dbReference type="AlphaFoldDB" id="A0A1M7Z7S3"/>
<dbReference type="Proteomes" id="UP000184609">
    <property type="component" value="Unassembled WGS sequence"/>
</dbReference>
<dbReference type="OrthoDB" id="9764377at2"/>
<dbReference type="RefSeq" id="WP_073570757.1">
    <property type="nucleotide sequence ID" value="NZ_FRXN01000001.1"/>
</dbReference>
<dbReference type="InterPro" id="IPR050738">
    <property type="entry name" value="Sulfatase"/>
</dbReference>
<keyword evidence="7" id="KW-1185">Reference proteome</keyword>
<dbReference type="GO" id="GO:0004065">
    <property type="term" value="F:arylsulfatase activity"/>
    <property type="evidence" value="ECO:0007669"/>
    <property type="project" value="TreeGrafter"/>
</dbReference>
<evidence type="ECO:0000256" key="4">
    <source>
        <dbReference type="ARBA" id="ARBA00022837"/>
    </source>
</evidence>
<protein>
    <submittedName>
        <fullName evidence="6">Arylsulfatase A</fullName>
    </submittedName>
</protein>
<dbReference type="InterPro" id="IPR024607">
    <property type="entry name" value="Sulfatase_CS"/>
</dbReference>
<keyword evidence="4" id="KW-0106">Calcium</keyword>
<evidence type="ECO:0000313" key="6">
    <source>
        <dbReference type="EMBL" id="SHO60978.1"/>
    </source>
</evidence>
<sequence>MNWNSRILPLQYLFIFGLIFIFFSNPVFSQNENKPNILIIFTDDQGYHDVSYYGTQDLNTPNIDALRADGMRFDYFYTNSPVCAPTRASLMTGRYPDRVGVPGLIRFKPEDNWGFLDPSAVLLPAKLKDAGYHTAHIGKWNLGLTSPNLPNQKGFDLFHGWLEDMMEDYVDKRRNGFNYMRLNEQEIDPAGHATDLFSQWAVDYIESREDEEDPFFLYLAYNAPHFPVQPPKEYLDRVKARDPNLPDRRANLIALIEHMDDGIGQVIKTLKETGQYENTLIIFTSDNGGHLPDMANNGDLRDGKQSMYEGGLRVPMVAVWPGKIKAGSTSSQINTTMDVYPTLVELTGLDQRDDMDGRSFMNTLLGNESPESRELYFVRREGGIRYGGKAYHALRLGDWKLLQNSPYQPLELYNLKDDPREQHDLAKEQPEKVQELNRLLMKHIQAGGQVPWQRSKEK</sequence>
<dbReference type="SUPFAM" id="SSF53649">
    <property type="entry name" value="Alkaline phosphatase-like"/>
    <property type="match status" value="1"/>
</dbReference>
<name>A0A1M7Z7S3_9BACT</name>
<dbReference type="STRING" id="1073327.SAMN04488108_1155"/>
<reference evidence="7" key="1">
    <citation type="submission" date="2016-12" db="EMBL/GenBank/DDBJ databases">
        <authorList>
            <person name="Varghese N."/>
            <person name="Submissions S."/>
        </authorList>
    </citation>
    <scope>NUCLEOTIDE SEQUENCE [LARGE SCALE GENOMIC DNA]</scope>
    <source>
        <strain evidence="7">DSM 25035</strain>
    </source>
</reference>